<keyword evidence="2 7" id="KW-0479">Metal-binding</keyword>
<evidence type="ECO:0000256" key="5">
    <source>
        <dbReference type="PIRSR" id="PIRSR031051-1"/>
    </source>
</evidence>
<dbReference type="InParanoid" id="A0A200QLP3"/>
<keyword evidence="3" id="KW-0378">Hydrolase</keyword>
<feature type="binding site" evidence="6">
    <location>
        <position position="20"/>
    </location>
    <ligand>
        <name>substrate</name>
    </ligand>
</feature>
<feature type="binding site" evidence="7">
    <location>
        <position position="11"/>
    </location>
    <ligand>
        <name>Mg(2+)</name>
        <dbReference type="ChEBI" id="CHEBI:18420"/>
    </ligand>
</feature>
<gene>
    <name evidence="9" type="ORF">BVC80_9005g10</name>
</gene>
<evidence type="ECO:0000256" key="1">
    <source>
        <dbReference type="ARBA" id="ARBA00001946"/>
    </source>
</evidence>
<dbReference type="NCBIfam" id="TIGR01489">
    <property type="entry name" value="DKMTPPase-SF"/>
    <property type="match status" value="1"/>
</dbReference>
<dbReference type="AlphaFoldDB" id="A0A200QLP3"/>
<dbReference type="Pfam" id="PF06888">
    <property type="entry name" value="Put_Phosphatase"/>
    <property type="match status" value="1"/>
</dbReference>
<dbReference type="STRING" id="56857.A0A200QLP3"/>
<dbReference type="Gene3D" id="3.40.50.1000">
    <property type="entry name" value="HAD superfamily/HAD-like"/>
    <property type="match status" value="1"/>
</dbReference>
<dbReference type="EMBL" id="MVGT01001698">
    <property type="protein sequence ID" value="OVA11341.1"/>
    <property type="molecule type" value="Genomic_DNA"/>
</dbReference>
<evidence type="ECO:0000256" key="2">
    <source>
        <dbReference type="ARBA" id="ARBA00022723"/>
    </source>
</evidence>
<dbReference type="Proteomes" id="UP000195402">
    <property type="component" value="Unassembled WGS sequence"/>
</dbReference>
<name>A0A200QLP3_MACCD</name>
<feature type="binding site" evidence="7">
    <location>
        <position position="179"/>
    </location>
    <ligand>
        <name>Mg(2+)</name>
        <dbReference type="ChEBI" id="CHEBI:18420"/>
    </ligand>
</feature>
<feature type="binding site" evidence="7">
    <location>
        <position position="9"/>
    </location>
    <ligand>
        <name>Mg(2+)</name>
        <dbReference type="ChEBI" id="CHEBI:18420"/>
    </ligand>
</feature>
<dbReference type="OMA" id="SRCPDNM"/>
<dbReference type="NCBIfam" id="TIGR01488">
    <property type="entry name" value="HAD-SF-IB"/>
    <property type="match status" value="1"/>
</dbReference>
<evidence type="ECO:0000256" key="4">
    <source>
        <dbReference type="ARBA" id="ARBA00022842"/>
    </source>
</evidence>
<comment type="caution">
    <text evidence="9">The sequence shown here is derived from an EMBL/GenBank/DDBJ whole genome shotgun (WGS) entry which is preliminary data.</text>
</comment>
<comment type="cofactor">
    <cofactor evidence="1 7">
        <name>Mg(2+)</name>
        <dbReference type="ChEBI" id="CHEBI:18420"/>
    </cofactor>
</comment>
<evidence type="ECO:0000256" key="6">
    <source>
        <dbReference type="PIRSR" id="PIRSR031051-2"/>
    </source>
</evidence>
<evidence type="ECO:0000256" key="7">
    <source>
        <dbReference type="PIRSR" id="PIRSR031051-3"/>
    </source>
</evidence>
<dbReference type="InterPro" id="IPR006384">
    <property type="entry name" value="HAD_hydro_PyrdxlP_Pase-like"/>
</dbReference>
<protein>
    <submittedName>
        <fullName evidence="9">Phosphatase PHOSPHO-type</fullName>
    </submittedName>
</protein>
<evidence type="ECO:0000256" key="3">
    <source>
        <dbReference type="ARBA" id="ARBA00022801"/>
    </source>
</evidence>
<dbReference type="InterPro" id="IPR036412">
    <property type="entry name" value="HAD-like_sf"/>
</dbReference>
<feature type="region of interest" description="Disordered" evidence="8">
    <location>
        <begin position="248"/>
        <end position="272"/>
    </location>
</feature>
<evidence type="ECO:0000313" key="9">
    <source>
        <dbReference type="EMBL" id="OVA11341.1"/>
    </source>
</evidence>
<dbReference type="PIRSF" id="PIRSF031051">
    <property type="entry name" value="PyrdxlP_Pase_PHOSPHO2"/>
    <property type="match status" value="1"/>
</dbReference>
<dbReference type="SUPFAM" id="SSF56784">
    <property type="entry name" value="HAD-like"/>
    <property type="match status" value="1"/>
</dbReference>
<dbReference type="PANTHER" id="PTHR20889">
    <property type="entry name" value="PHOSPHATASE, ORPHAN 1, 2"/>
    <property type="match status" value="1"/>
</dbReference>
<dbReference type="InterPro" id="IPR016965">
    <property type="entry name" value="Pase_PHOSPHO-typ"/>
</dbReference>
<feature type="active site" description="Proton donor" evidence="5">
    <location>
        <position position="11"/>
    </location>
</feature>
<accession>A0A200QLP3</accession>
<evidence type="ECO:0000313" key="10">
    <source>
        <dbReference type="Proteomes" id="UP000195402"/>
    </source>
</evidence>
<dbReference type="GO" id="GO:0016791">
    <property type="term" value="F:phosphatase activity"/>
    <property type="evidence" value="ECO:0007669"/>
    <property type="project" value="InterPro"/>
</dbReference>
<reference evidence="9 10" key="1">
    <citation type="journal article" date="2017" name="Mol. Plant">
        <title>The Genome of Medicinal Plant Macleaya cordata Provides New Insights into Benzylisoquinoline Alkaloids Metabolism.</title>
        <authorList>
            <person name="Liu X."/>
            <person name="Liu Y."/>
            <person name="Huang P."/>
            <person name="Ma Y."/>
            <person name="Qing Z."/>
            <person name="Tang Q."/>
            <person name="Cao H."/>
            <person name="Cheng P."/>
            <person name="Zheng Y."/>
            <person name="Yuan Z."/>
            <person name="Zhou Y."/>
            <person name="Liu J."/>
            <person name="Tang Z."/>
            <person name="Zhuo Y."/>
            <person name="Zhang Y."/>
            <person name="Yu L."/>
            <person name="Huang J."/>
            <person name="Yang P."/>
            <person name="Peng Q."/>
            <person name="Zhang J."/>
            <person name="Jiang W."/>
            <person name="Zhang Z."/>
            <person name="Lin K."/>
            <person name="Ro D.K."/>
            <person name="Chen X."/>
            <person name="Xiong X."/>
            <person name="Shang Y."/>
            <person name="Huang S."/>
            <person name="Zeng J."/>
        </authorList>
    </citation>
    <scope>NUCLEOTIDE SEQUENCE [LARGE SCALE GENOMIC DNA]</scope>
    <source>
        <strain evidence="10">cv. BLH2017</strain>
        <tissue evidence="9">Root</tissue>
    </source>
</reference>
<organism evidence="9 10">
    <name type="scientific">Macleaya cordata</name>
    <name type="common">Five-seeded plume-poppy</name>
    <name type="synonym">Bocconia cordata</name>
    <dbReference type="NCBI Taxonomy" id="56857"/>
    <lineage>
        <taxon>Eukaryota</taxon>
        <taxon>Viridiplantae</taxon>
        <taxon>Streptophyta</taxon>
        <taxon>Embryophyta</taxon>
        <taxon>Tracheophyta</taxon>
        <taxon>Spermatophyta</taxon>
        <taxon>Magnoliopsida</taxon>
        <taxon>Ranunculales</taxon>
        <taxon>Papaveraceae</taxon>
        <taxon>Papaveroideae</taxon>
        <taxon>Macleaya</taxon>
    </lineage>
</organism>
<dbReference type="GO" id="GO:0046872">
    <property type="term" value="F:metal ion binding"/>
    <property type="evidence" value="ECO:0007669"/>
    <property type="project" value="UniProtKB-KW"/>
</dbReference>
<proteinExistence type="predicted"/>
<feature type="active site" description="Nucleophile" evidence="5">
    <location>
        <position position="9"/>
    </location>
</feature>
<sequence length="272" mass="30901">MAGIVVVFDFDRTIIDCDSDRWIIDQFDATKLFNELYSTMPWNSLVNRMVKEIQSQGRTIEEMADCLKQVPLHPQIITAIKSAHALGCDLRIVSDANVFYIETILKHHGLLDCFLEINTNPIFIDEQGRLTIHPYHDFTSSPHGCSLSCPPHMCKGKIIERIQDSFFSEGKKQFIYIGDGMGDYCPSLKLREGDYVMPRKNYPVWDLICSNKLLLKAEIHEWSNGDELEEKLLRLINTIIALDEEQSSSSSSSNSLPPICTHQPIIPQVPSS</sequence>
<dbReference type="PANTHER" id="PTHR20889:SF12">
    <property type="entry name" value="LP01149P"/>
    <property type="match status" value="1"/>
</dbReference>
<keyword evidence="10" id="KW-1185">Reference proteome</keyword>
<keyword evidence="4 7" id="KW-0460">Magnesium</keyword>
<feature type="binding site" evidence="6">
    <location>
        <position position="95"/>
    </location>
    <ligand>
        <name>substrate</name>
    </ligand>
</feature>
<evidence type="ECO:0000256" key="8">
    <source>
        <dbReference type="SAM" id="MobiDB-lite"/>
    </source>
</evidence>
<dbReference type="InterPro" id="IPR023214">
    <property type="entry name" value="HAD_sf"/>
</dbReference>
<dbReference type="FunCoup" id="A0A200QLP3">
    <property type="interactions" value="1035"/>
</dbReference>
<dbReference type="OrthoDB" id="10267182at2759"/>